<evidence type="ECO:0000313" key="2">
    <source>
        <dbReference type="Proteomes" id="UP000198888"/>
    </source>
</evidence>
<dbReference type="OrthoDB" id="12113at2157"/>
<dbReference type="STRING" id="1073996.SAMN05444271_1282"/>
<accession>A0A1H6WKC3</accession>
<dbReference type="InterPro" id="IPR043519">
    <property type="entry name" value="NT_sf"/>
</dbReference>
<evidence type="ECO:0000313" key="1">
    <source>
        <dbReference type="EMBL" id="SEJ17489.1"/>
    </source>
</evidence>
<keyword evidence="2" id="KW-1185">Reference proteome</keyword>
<organism evidence="1 2">
    <name type="scientific">Halohasta litchfieldiae</name>
    <dbReference type="NCBI Taxonomy" id="1073996"/>
    <lineage>
        <taxon>Archaea</taxon>
        <taxon>Methanobacteriati</taxon>
        <taxon>Methanobacteriota</taxon>
        <taxon>Stenosarchaea group</taxon>
        <taxon>Halobacteria</taxon>
        <taxon>Halobacteriales</taxon>
        <taxon>Haloferacaceae</taxon>
        <taxon>Halohasta</taxon>
    </lineage>
</organism>
<reference evidence="1 2" key="1">
    <citation type="submission" date="2016-10" db="EMBL/GenBank/DDBJ databases">
        <authorList>
            <person name="de Groot N.N."/>
        </authorList>
    </citation>
    <scope>NUCLEOTIDE SEQUENCE [LARGE SCALE GENOMIC DNA]</scope>
    <source>
        <strain evidence="1 2">DSM 22187</strain>
    </source>
</reference>
<dbReference type="KEGG" id="hae:halTADL_1995"/>
<dbReference type="GeneID" id="35002777"/>
<dbReference type="SUPFAM" id="SSF81301">
    <property type="entry name" value="Nucleotidyltransferase"/>
    <property type="match status" value="1"/>
</dbReference>
<dbReference type="RefSeq" id="WP_089673399.1">
    <property type="nucleotide sequence ID" value="NZ_CP024845.1"/>
</dbReference>
<dbReference type="Proteomes" id="UP000198888">
    <property type="component" value="Unassembled WGS sequence"/>
</dbReference>
<dbReference type="AlphaFoldDB" id="A0A1H6WKC3"/>
<sequence>MTVFTGGEAITEFLAEFDGWLSEPVAVYLLGGSAMTVHGLKDQTEDIDLALAVTTEFEHVQQTLQQHGFEVIDEPTESFDGVGKTIELRHPDRGLRVDLFERQVVGKVWITTRMRDRADEFWTGEHVTAYVLADEDMFLLKAVSGGDLGSGRQRDIEDMRMYAQRGLTYEAIIEEIEEQRPFNTSSTEARHIRDRSHPLFAIETAVQSLSGLPTSFTTRISSLATEFETEYFVLGAIDDGLHDDASIRESVLSNVRALSDDDQQAVSEAIDRLIEKQILERGSDSDSPRLKLAE</sequence>
<dbReference type="EMBL" id="FNYR01000028">
    <property type="protein sequence ID" value="SEJ17489.1"/>
    <property type="molecule type" value="Genomic_DNA"/>
</dbReference>
<gene>
    <name evidence="1" type="ORF">SAMN05444271_1282</name>
</gene>
<name>A0A1H6WKC3_9EURY</name>
<protein>
    <recommendedName>
        <fullName evidence="3">Nucleotidyl transferase AbiEii toxin, Type IV TA system</fullName>
    </recommendedName>
</protein>
<accession>A0A2H4Q2Z3</accession>
<evidence type="ECO:0008006" key="3">
    <source>
        <dbReference type="Google" id="ProtNLM"/>
    </source>
</evidence>
<proteinExistence type="predicted"/>